<name>A0AAV3XZZ3_9GAST</name>
<sequence length="108" mass="12782">MCNGLYQAPYTMTDIARRTWRDGESRNHLEEQLPLHIPGGRSKDKKDGSYRVCIGYRRLNKLTVFDPHPHDIIRRCLPRHGEGQVTAKRLLLTRQQFQHIYLMLRKVN</sequence>
<gene>
    <name evidence="1" type="ORF">PoB_000191700</name>
</gene>
<dbReference type="InterPro" id="IPR043128">
    <property type="entry name" value="Rev_trsase/Diguanyl_cyclase"/>
</dbReference>
<organism evidence="1 2">
    <name type="scientific">Plakobranchus ocellatus</name>
    <dbReference type="NCBI Taxonomy" id="259542"/>
    <lineage>
        <taxon>Eukaryota</taxon>
        <taxon>Metazoa</taxon>
        <taxon>Spiralia</taxon>
        <taxon>Lophotrochozoa</taxon>
        <taxon>Mollusca</taxon>
        <taxon>Gastropoda</taxon>
        <taxon>Heterobranchia</taxon>
        <taxon>Euthyneura</taxon>
        <taxon>Panpulmonata</taxon>
        <taxon>Sacoglossa</taxon>
        <taxon>Placobranchoidea</taxon>
        <taxon>Plakobranchidae</taxon>
        <taxon>Plakobranchus</taxon>
    </lineage>
</organism>
<keyword evidence="2" id="KW-1185">Reference proteome</keyword>
<reference evidence="1 2" key="1">
    <citation type="journal article" date="2021" name="Elife">
        <title>Chloroplast acquisition without the gene transfer in kleptoplastic sea slugs, Plakobranchus ocellatus.</title>
        <authorList>
            <person name="Maeda T."/>
            <person name="Takahashi S."/>
            <person name="Yoshida T."/>
            <person name="Shimamura S."/>
            <person name="Takaki Y."/>
            <person name="Nagai Y."/>
            <person name="Toyoda A."/>
            <person name="Suzuki Y."/>
            <person name="Arimoto A."/>
            <person name="Ishii H."/>
            <person name="Satoh N."/>
            <person name="Nishiyama T."/>
            <person name="Hasebe M."/>
            <person name="Maruyama T."/>
            <person name="Minagawa J."/>
            <person name="Obokata J."/>
            <person name="Shigenobu S."/>
        </authorList>
    </citation>
    <scope>NUCLEOTIDE SEQUENCE [LARGE SCALE GENOMIC DNA]</scope>
</reference>
<proteinExistence type="predicted"/>
<dbReference type="Gene3D" id="3.30.70.270">
    <property type="match status" value="1"/>
</dbReference>
<dbReference type="AlphaFoldDB" id="A0AAV3XZZ3"/>
<dbReference type="SUPFAM" id="SSF56672">
    <property type="entry name" value="DNA/RNA polymerases"/>
    <property type="match status" value="1"/>
</dbReference>
<dbReference type="Proteomes" id="UP000735302">
    <property type="component" value="Unassembled WGS sequence"/>
</dbReference>
<evidence type="ECO:0000313" key="2">
    <source>
        <dbReference type="Proteomes" id="UP000735302"/>
    </source>
</evidence>
<dbReference type="InterPro" id="IPR043502">
    <property type="entry name" value="DNA/RNA_pol_sf"/>
</dbReference>
<evidence type="ECO:0000313" key="1">
    <source>
        <dbReference type="EMBL" id="GFN75411.1"/>
    </source>
</evidence>
<comment type="caution">
    <text evidence="1">The sequence shown here is derived from an EMBL/GenBank/DDBJ whole genome shotgun (WGS) entry which is preliminary data.</text>
</comment>
<accession>A0AAV3XZZ3</accession>
<protein>
    <submittedName>
        <fullName evidence="1">Transposon ty3-i Gag-Pol polyprotein</fullName>
    </submittedName>
</protein>
<dbReference type="EMBL" id="BLXT01000264">
    <property type="protein sequence ID" value="GFN75411.1"/>
    <property type="molecule type" value="Genomic_DNA"/>
</dbReference>
<dbReference type="Gene3D" id="3.10.10.10">
    <property type="entry name" value="HIV Type 1 Reverse Transcriptase, subunit A, domain 1"/>
    <property type="match status" value="1"/>
</dbReference>